<protein>
    <submittedName>
        <fullName evidence="2">Uncharacterized protein</fullName>
    </submittedName>
</protein>
<feature type="region of interest" description="Disordered" evidence="1">
    <location>
        <begin position="1"/>
        <end position="40"/>
    </location>
</feature>
<dbReference type="Proteomes" id="UP000499080">
    <property type="component" value="Unassembled WGS sequence"/>
</dbReference>
<accession>A0A4Y2KB08</accession>
<comment type="caution">
    <text evidence="2">The sequence shown here is derived from an EMBL/GenBank/DDBJ whole genome shotgun (WGS) entry which is preliminary data.</text>
</comment>
<dbReference type="EMBL" id="BGPR01004393">
    <property type="protein sequence ID" value="GBM99139.1"/>
    <property type="molecule type" value="Genomic_DNA"/>
</dbReference>
<sequence length="103" mass="11680">MARFLRPVPVREKKTDPSRTEQSRDSVHPPSPDSAKSSQSHFLVGGKVNLLGSFHNESISGFATSPLRRYLWCSSISVVILLDGLVFRKDWTNDSSFIHHHYE</sequence>
<keyword evidence="3" id="KW-1185">Reference proteome</keyword>
<evidence type="ECO:0000313" key="3">
    <source>
        <dbReference type="Proteomes" id="UP000499080"/>
    </source>
</evidence>
<proteinExistence type="predicted"/>
<feature type="compositionally biased region" description="Basic and acidic residues" evidence="1">
    <location>
        <begin position="9"/>
        <end position="27"/>
    </location>
</feature>
<gene>
    <name evidence="2" type="ORF">AVEN_95139_1</name>
</gene>
<dbReference type="AlphaFoldDB" id="A0A4Y2KB08"/>
<organism evidence="2 3">
    <name type="scientific">Araneus ventricosus</name>
    <name type="common">Orbweaver spider</name>
    <name type="synonym">Epeira ventricosa</name>
    <dbReference type="NCBI Taxonomy" id="182803"/>
    <lineage>
        <taxon>Eukaryota</taxon>
        <taxon>Metazoa</taxon>
        <taxon>Ecdysozoa</taxon>
        <taxon>Arthropoda</taxon>
        <taxon>Chelicerata</taxon>
        <taxon>Arachnida</taxon>
        <taxon>Araneae</taxon>
        <taxon>Araneomorphae</taxon>
        <taxon>Entelegynae</taxon>
        <taxon>Araneoidea</taxon>
        <taxon>Araneidae</taxon>
        <taxon>Araneus</taxon>
    </lineage>
</organism>
<name>A0A4Y2KB08_ARAVE</name>
<evidence type="ECO:0000313" key="2">
    <source>
        <dbReference type="EMBL" id="GBM99139.1"/>
    </source>
</evidence>
<reference evidence="2 3" key="1">
    <citation type="journal article" date="2019" name="Sci. Rep.">
        <title>Orb-weaving spider Araneus ventricosus genome elucidates the spidroin gene catalogue.</title>
        <authorList>
            <person name="Kono N."/>
            <person name="Nakamura H."/>
            <person name="Ohtoshi R."/>
            <person name="Moran D.A.P."/>
            <person name="Shinohara A."/>
            <person name="Yoshida Y."/>
            <person name="Fujiwara M."/>
            <person name="Mori M."/>
            <person name="Tomita M."/>
            <person name="Arakawa K."/>
        </authorList>
    </citation>
    <scope>NUCLEOTIDE SEQUENCE [LARGE SCALE GENOMIC DNA]</scope>
</reference>
<evidence type="ECO:0000256" key="1">
    <source>
        <dbReference type="SAM" id="MobiDB-lite"/>
    </source>
</evidence>